<keyword evidence="2" id="KW-0813">Transport</keyword>
<gene>
    <name evidence="9" type="ORF">S01H4_01945</name>
</gene>
<name>X1BI69_9ZZZZ</name>
<evidence type="ECO:0000256" key="3">
    <source>
        <dbReference type="ARBA" id="ARBA00022475"/>
    </source>
</evidence>
<evidence type="ECO:0000256" key="4">
    <source>
        <dbReference type="ARBA" id="ARBA00022692"/>
    </source>
</evidence>
<dbReference type="GO" id="GO:0055085">
    <property type="term" value="P:transmembrane transport"/>
    <property type="evidence" value="ECO:0007669"/>
    <property type="project" value="InterPro"/>
</dbReference>
<keyword evidence="4 7" id="KW-0812">Transmembrane</keyword>
<evidence type="ECO:0000256" key="6">
    <source>
        <dbReference type="ARBA" id="ARBA00023136"/>
    </source>
</evidence>
<evidence type="ECO:0000256" key="5">
    <source>
        <dbReference type="ARBA" id="ARBA00022989"/>
    </source>
</evidence>
<dbReference type="PANTHER" id="PTHR30465:SF74">
    <property type="entry name" value="OLIGOPEPTIDE TRANSPORT SYSTEM PERMEASE PROTEIN OPPB"/>
    <property type="match status" value="1"/>
</dbReference>
<accession>X1BI69</accession>
<dbReference type="Gene3D" id="1.10.3720.10">
    <property type="entry name" value="MetI-like"/>
    <property type="match status" value="1"/>
</dbReference>
<dbReference type="AlphaFoldDB" id="X1BI69"/>
<keyword evidence="3" id="KW-1003">Cell membrane</keyword>
<dbReference type="InterPro" id="IPR045621">
    <property type="entry name" value="BPD_transp_1_N"/>
</dbReference>
<dbReference type="EMBL" id="BART01000393">
    <property type="protein sequence ID" value="GAG71751.1"/>
    <property type="molecule type" value="Genomic_DNA"/>
</dbReference>
<dbReference type="GO" id="GO:0005886">
    <property type="term" value="C:plasma membrane"/>
    <property type="evidence" value="ECO:0007669"/>
    <property type="project" value="UniProtKB-SubCell"/>
</dbReference>
<feature type="transmembrane region" description="Helical" evidence="7">
    <location>
        <begin position="9"/>
        <end position="30"/>
    </location>
</feature>
<protein>
    <recommendedName>
        <fullName evidence="8">ABC transmembrane type-1 domain-containing protein</fullName>
    </recommendedName>
</protein>
<feature type="transmembrane region" description="Helical" evidence="7">
    <location>
        <begin position="100"/>
        <end position="121"/>
    </location>
</feature>
<dbReference type="PANTHER" id="PTHR30465">
    <property type="entry name" value="INNER MEMBRANE ABC TRANSPORTER"/>
    <property type="match status" value="1"/>
</dbReference>
<evidence type="ECO:0000259" key="8">
    <source>
        <dbReference type="PROSITE" id="PS50928"/>
    </source>
</evidence>
<dbReference type="Pfam" id="PF00528">
    <property type="entry name" value="BPD_transp_1"/>
    <property type="match status" value="1"/>
</dbReference>
<reference evidence="9" key="1">
    <citation type="journal article" date="2014" name="Front. Microbiol.">
        <title>High frequency of phylogenetically diverse reductive dehalogenase-homologous genes in deep subseafloor sedimentary metagenomes.</title>
        <authorList>
            <person name="Kawai M."/>
            <person name="Futagami T."/>
            <person name="Toyoda A."/>
            <person name="Takaki Y."/>
            <person name="Nishi S."/>
            <person name="Hori S."/>
            <person name="Arai W."/>
            <person name="Tsubouchi T."/>
            <person name="Morono Y."/>
            <person name="Uchiyama I."/>
            <person name="Ito T."/>
            <person name="Fujiyama A."/>
            <person name="Inagaki F."/>
            <person name="Takami H."/>
        </authorList>
    </citation>
    <scope>NUCLEOTIDE SEQUENCE</scope>
    <source>
        <strain evidence="9">Expedition CK06-06</strain>
    </source>
</reference>
<feature type="domain" description="ABC transmembrane type-1" evidence="8">
    <location>
        <begin position="94"/>
        <end position="291"/>
    </location>
</feature>
<comment type="caution">
    <text evidence="9">The sequence shown here is derived from an EMBL/GenBank/DDBJ whole genome shotgun (WGS) entry which is preliminary data.</text>
</comment>
<dbReference type="CDD" id="cd06261">
    <property type="entry name" value="TM_PBP2"/>
    <property type="match status" value="1"/>
</dbReference>
<dbReference type="SUPFAM" id="SSF161098">
    <property type="entry name" value="MetI-like"/>
    <property type="match status" value="1"/>
</dbReference>
<dbReference type="InterPro" id="IPR000515">
    <property type="entry name" value="MetI-like"/>
</dbReference>
<evidence type="ECO:0000256" key="1">
    <source>
        <dbReference type="ARBA" id="ARBA00004651"/>
    </source>
</evidence>
<keyword evidence="5 7" id="KW-1133">Transmembrane helix</keyword>
<feature type="transmembrane region" description="Helical" evidence="7">
    <location>
        <begin position="168"/>
        <end position="190"/>
    </location>
</feature>
<evidence type="ECO:0000256" key="7">
    <source>
        <dbReference type="SAM" id="Phobius"/>
    </source>
</evidence>
<proteinExistence type="predicted"/>
<feature type="transmembrane region" description="Helical" evidence="7">
    <location>
        <begin position="272"/>
        <end position="298"/>
    </location>
</feature>
<feature type="transmembrane region" description="Helical" evidence="7">
    <location>
        <begin position="226"/>
        <end position="252"/>
    </location>
</feature>
<dbReference type="PROSITE" id="PS50928">
    <property type="entry name" value="ABC_TM1"/>
    <property type="match status" value="1"/>
</dbReference>
<dbReference type="Pfam" id="PF19300">
    <property type="entry name" value="BPD_transp_1_N"/>
    <property type="match status" value="1"/>
</dbReference>
<keyword evidence="6 7" id="KW-0472">Membrane</keyword>
<dbReference type="InterPro" id="IPR035906">
    <property type="entry name" value="MetI-like_sf"/>
</dbReference>
<sequence length="305" mass="33702">MINYVIRRILWAIPVLLIISLVTFGLAHVIPGGPFDKEKPLPKEIIANLEAYYGLDDPLWKQYTDYLWNALHGDFGPSYSSRSRTVNDIISAHFPVSAQLGVLALIIAMVVGIPLGMVSALKQNSYIDYFCMFFALLGVSVPAMTLGPVLVWFFALKLNILPVARWGTWQQAILPAFTLGIGSAALLARLTRASMLQVIREDYIRTARSKGVSEKNVTIHHALKNALIPVVTVIGPLFAALVTGSLIVEQIFAIPGCGKYFITSVTNRDYPVILGIMLLYAVLIIVANLIVDLTYAWIDPRIKYT</sequence>
<evidence type="ECO:0000256" key="2">
    <source>
        <dbReference type="ARBA" id="ARBA00022448"/>
    </source>
</evidence>
<evidence type="ECO:0000313" key="9">
    <source>
        <dbReference type="EMBL" id="GAG71751.1"/>
    </source>
</evidence>
<organism evidence="9">
    <name type="scientific">marine sediment metagenome</name>
    <dbReference type="NCBI Taxonomy" id="412755"/>
    <lineage>
        <taxon>unclassified sequences</taxon>
        <taxon>metagenomes</taxon>
        <taxon>ecological metagenomes</taxon>
    </lineage>
</organism>
<comment type="subcellular location">
    <subcellularLocation>
        <location evidence="1">Cell membrane</location>
        <topology evidence="1">Multi-pass membrane protein</topology>
    </subcellularLocation>
</comment>
<feature type="transmembrane region" description="Helical" evidence="7">
    <location>
        <begin position="133"/>
        <end position="156"/>
    </location>
</feature>